<sequence>MSGDEATLHHAPAHRPVDGDFNVTLVTFAAMALFDQFDAEQRARVVVPFDDDNRRHWNFLPESGRRGVPLRDMTNAQRYLAHRLIAQCMSVEGYAKAVQVMSLEHVLRELNAPVFGHVAAHFRDPEGYFLTFFGQPQPDSDWGWRLVGHHLSLNFTVAGQDRLAATPLLLGSEPAGIGPFRILGEEEDLGFSLLAALDPAQVERATIHPVPPPDFATRCVPVIGEEEWPDVHGVGRRDAMITDADRRALRYVRGNPRGLARTRMNPAQQRAFDLLVEAFLNRLKPDQAGREMDRIRKAGHDELHFVWAGAHDIARPHYFRIEGPVTLIEFDNTEDDADHVHCVWRDPGNDFGADILAEHRAAQHGPAPETSGDE</sequence>
<gene>
    <name evidence="1" type="ORF">F4562_000413</name>
</gene>
<evidence type="ECO:0000313" key="1">
    <source>
        <dbReference type="EMBL" id="MBB5817351.1"/>
    </source>
</evidence>
<dbReference type="AlphaFoldDB" id="A0A7W9IBH1"/>
<name>A0A7W9IBH1_9ACTN</name>
<evidence type="ECO:0008006" key="3">
    <source>
        <dbReference type="Google" id="ProtNLM"/>
    </source>
</evidence>
<evidence type="ECO:0000313" key="2">
    <source>
        <dbReference type="Proteomes" id="UP000540685"/>
    </source>
</evidence>
<reference evidence="1 2" key="1">
    <citation type="submission" date="2020-08" db="EMBL/GenBank/DDBJ databases">
        <title>Sequencing the genomes of 1000 actinobacteria strains.</title>
        <authorList>
            <person name="Klenk H.-P."/>
        </authorList>
    </citation>
    <scope>NUCLEOTIDE SEQUENCE [LARGE SCALE GENOMIC DNA]</scope>
    <source>
        <strain evidence="1 2">DSM 46887</strain>
    </source>
</reference>
<dbReference type="EMBL" id="JACHMP010000001">
    <property type="protein sequence ID" value="MBB5817351.1"/>
    <property type="molecule type" value="Genomic_DNA"/>
</dbReference>
<protein>
    <recommendedName>
        <fullName evidence="3">DUF3500 domain-containing protein</fullName>
    </recommendedName>
</protein>
<accession>A0A7W9IBH1</accession>
<dbReference type="Proteomes" id="UP000540685">
    <property type="component" value="Unassembled WGS sequence"/>
</dbReference>
<dbReference type="InterPro" id="IPR021889">
    <property type="entry name" value="DUF3500"/>
</dbReference>
<organism evidence="1 2">
    <name type="scientific">Streptosporangium becharense</name>
    <dbReference type="NCBI Taxonomy" id="1816182"/>
    <lineage>
        <taxon>Bacteria</taxon>
        <taxon>Bacillati</taxon>
        <taxon>Actinomycetota</taxon>
        <taxon>Actinomycetes</taxon>
        <taxon>Streptosporangiales</taxon>
        <taxon>Streptosporangiaceae</taxon>
        <taxon>Streptosporangium</taxon>
    </lineage>
</organism>
<dbReference type="RefSeq" id="WP_184540512.1">
    <property type="nucleotide sequence ID" value="NZ_JACHMP010000001.1"/>
</dbReference>
<proteinExistence type="predicted"/>
<keyword evidence="2" id="KW-1185">Reference proteome</keyword>
<dbReference type="PANTHER" id="PTHR37489">
    <property type="entry name" value="DUF3500 DOMAIN-CONTAINING PROTEIN"/>
    <property type="match status" value="1"/>
</dbReference>
<dbReference type="PANTHER" id="PTHR37489:SF1">
    <property type="entry name" value="DUF3500 DOMAIN-CONTAINING PROTEIN"/>
    <property type="match status" value="1"/>
</dbReference>
<comment type="caution">
    <text evidence="1">The sequence shown here is derived from an EMBL/GenBank/DDBJ whole genome shotgun (WGS) entry which is preliminary data.</text>
</comment>
<dbReference type="Pfam" id="PF12006">
    <property type="entry name" value="DUF3500"/>
    <property type="match status" value="1"/>
</dbReference>